<dbReference type="AlphaFoldDB" id="A0A8X7CV05"/>
<organism evidence="1 2">
    <name type="scientific">Trichonephila inaurata madagascariensis</name>
    <dbReference type="NCBI Taxonomy" id="2747483"/>
    <lineage>
        <taxon>Eukaryota</taxon>
        <taxon>Metazoa</taxon>
        <taxon>Ecdysozoa</taxon>
        <taxon>Arthropoda</taxon>
        <taxon>Chelicerata</taxon>
        <taxon>Arachnida</taxon>
        <taxon>Araneae</taxon>
        <taxon>Araneomorphae</taxon>
        <taxon>Entelegynae</taxon>
        <taxon>Araneoidea</taxon>
        <taxon>Nephilidae</taxon>
        <taxon>Trichonephila</taxon>
        <taxon>Trichonephila inaurata</taxon>
    </lineage>
</organism>
<dbReference type="InterPro" id="IPR012337">
    <property type="entry name" value="RNaseH-like_sf"/>
</dbReference>
<dbReference type="OrthoDB" id="6625919at2759"/>
<accession>A0A8X7CV05</accession>
<proteinExistence type="predicted"/>
<dbReference type="EMBL" id="BMAV01023770">
    <property type="protein sequence ID" value="GFY79747.1"/>
    <property type="molecule type" value="Genomic_DNA"/>
</dbReference>
<protein>
    <submittedName>
        <fullName evidence="1">Uncharacterized protein</fullName>
    </submittedName>
</protein>
<name>A0A8X7CV05_9ARAC</name>
<keyword evidence="2" id="KW-1185">Reference proteome</keyword>
<gene>
    <name evidence="1" type="ORF">TNIN_242841</name>
</gene>
<dbReference type="Proteomes" id="UP000886998">
    <property type="component" value="Unassembled WGS sequence"/>
</dbReference>
<dbReference type="SUPFAM" id="SSF53098">
    <property type="entry name" value="Ribonuclease H-like"/>
    <property type="match status" value="1"/>
</dbReference>
<evidence type="ECO:0000313" key="1">
    <source>
        <dbReference type="EMBL" id="GFY79747.1"/>
    </source>
</evidence>
<evidence type="ECO:0000313" key="2">
    <source>
        <dbReference type="Proteomes" id="UP000886998"/>
    </source>
</evidence>
<reference evidence="1" key="1">
    <citation type="submission" date="2020-08" db="EMBL/GenBank/DDBJ databases">
        <title>Multicomponent nature underlies the extraordinary mechanical properties of spider dragline silk.</title>
        <authorList>
            <person name="Kono N."/>
            <person name="Nakamura H."/>
            <person name="Mori M."/>
            <person name="Yoshida Y."/>
            <person name="Ohtoshi R."/>
            <person name="Malay A.D."/>
            <person name="Moran D.A.P."/>
            <person name="Tomita M."/>
            <person name="Numata K."/>
            <person name="Arakawa K."/>
        </authorList>
    </citation>
    <scope>NUCLEOTIDE SEQUENCE</scope>
</reference>
<comment type="caution">
    <text evidence="1">The sequence shown here is derived from an EMBL/GenBank/DDBJ whole genome shotgun (WGS) entry which is preliminary data.</text>
</comment>
<sequence length="210" mass="24394">MKVHVSHCAKKSSSQCAEENQSSDSMVDEEVDQPPVKIQCLEEKYDCQVKSIESDYAKNMEKMWHELEQKFETSTLITYGCGAHWLNLLGKDVTSSSFMKHVVDIHNERPYQRQLKPVASALAHLESDSATFADACHVWCKLLNHNELKPHSAVVKKRFEQAILDWHILAYLLLSKYRGENLNYEQKERTRECLRKLNPLFISYAINFEM</sequence>